<evidence type="ECO:0000313" key="4">
    <source>
        <dbReference type="Proteomes" id="UP000030185"/>
    </source>
</evidence>
<dbReference type="PANTHER" id="PTHR30160:SF1">
    <property type="entry name" value="LIPOPOLYSACCHARIDE 1,2-N-ACETYLGLUCOSAMINETRANSFERASE-RELATED"/>
    <property type="match status" value="1"/>
</dbReference>
<dbReference type="GO" id="GO:0005829">
    <property type="term" value="C:cytosol"/>
    <property type="evidence" value="ECO:0007669"/>
    <property type="project" value="TreeGrafter"/>
</dbReference>
<sequence length="373" mass="42118">MKYNNTAVGIDKTEVKKIGVLRANALGDFIVTLTAIQSLNHFFPNAEIILFGKEWHKFFLEETDNNGLRRTCINRVIVIPVMNGLREEPGVTENPDETELFFKSVQNENFDLAISFQGKGNAAIPFLKRLNAKYTIGLSCEESEQPDNSLNFYYYQSELIRYLEVVSLTGAQQLLEPPKIHLFHKDYSEVHKYIESNSINGRFIAIHTCGKDIRRMWTKEKFSALSRLLVKSGFVVVLTGSEEDRTYNEEIVKMSGNVIFDSSGLFSIGGLAAFYNLSSLVISIDTGALHVAIAAQAKTVGLYWAPNLINWAPLTREKHRPVIGWEIKCCVCGIAPVDPYPFEPHSENCQHQHSFIESISVEEVYNAAMKLLR</sequence>
<gene>
    <name evidence="3" type="ORF">MYP_3183</name>
</gene>
<dbReference type="AlphaFoldDB" id="A0A098LHN2"/>
<evidence type="ECO:0000256" key="2">
    <source>
        <dbReference type="ARBA" id="ARBA00022679"/>
    </source>
</evidence>
<dbReference type="Pfam" id="PF01075">
    <property type="entry name" value="Glyco_transf_9"/>
    <property type="match status" value="1"/>
</dbReference>
<reference evidence="3 4" key="1">
    <citation type="submission" date="2014-09" db="EMBL/GenBank/DDBJ databases">
        <title>Sporocytophaga myxococcoides PG-01 genome sequencing.</title>
        <authorList>
            <person name="Liu L."/>
            <person name="Gao P.J."/>
            <person name="Chen G.J."/>
            <person name="Wang L.S."/>
        </authorList>
    </citation>
    <scope>NUCLEOTIDE SEQUENCE [LARGE SCALE GENOMIC DNA]</scope>
    <source>
        <strain evidence="3 4">PG-01</strain>
    </source>
</reference>
<dbReference type="STRING" id="153721.MYP_3183"/>
<dbReference type="RefSeq" id="WP_052430246.1">
    <property type="nucleotide sequence ID" value="NZ_BBLT01000006.1"/>
</dbReference>
<protein>
    <submittedName>
        <fullName evidence="3">Uncharacterized protein</fullName>
    </submittedName>
</protein>
<dbReference type="GO" id="GO:0009244">
    <property type="term" value="P:lipopolysaccharide core region biosynthetic process"/>
    <property type="evidence" value="ECO:0007669"/>
    <property type="project" value="TreeGrafter"/>
</dbReference>
<dbReference type="Gene3D" id="3.40.50.2000">
    <property type="entry name" value="Glycogen Phosphorylase B"/>
    <property type="match status" value="2"/>
</dbReference>
<accession>A0A098LHN2</accession>
<dbReference type="SUPFAM" id="SSF53756">
    <property type="entry name" value="UDP-Glycosyltransferase/glycogen phosphorylase"/>
    <property type="match status" value="1"/>
</dbReference>
<dbReference type="GO" id="GO:0008713">
    <property type="term" value="F:ADP-heptose-lipopolysaccharide heptosyltransferase activity"/>
    <property type="evidence" value="ECO:0007669"/>
    <property type="project" value="TreeGrafter"/>
</dbReference>
<dbReference type="eggNOG" id="COG0859">
    <property type="taxonomic scope" value="Bacteria"/>
</dbReference>
<dbReference type="CDD" id="cd03789">
    <property type="entry name" value="GT9_LPS_heptosyltransferase"/>
    <property type="match status" value="1"/>
</dbReference>
<name>A0A098LHN2_9BACT</name>
<dbReference type="InterPro" id="IPR051199">
    <property type="entry name" value="LPS_LOS_Heptosyltrfase"/>
</dbReference>
<dbReference type="InterPro" id="IPR002201">
    <property type="entry name" value="Glyco_trans_9"/>
</dbReference>
<organism evidence="3 4">
    <name type="scientific">Sporocytophaga myxococcoides</name>
    <dbReference type="NCBI Taxonomy" id="153721"/>
    <lineage>
        <taxon>Bacteria</taxon>
        <taxon>Pseudomonadati</taxon>
        <taxon>Bacteroidota</taxon>
        <taxon>Cytophagia</taxon>
        <taxon>Cytophagales</taxon>
        <taxon>Cytophagaceae</taxon>
        <taxon>Sporocytophaga</taxon>
    </lineage>
</organism>
<comment type="caution">
    <text evidence="3">The sequence shown here is derived from an EMBL/GenBank/DDBJ whole genome shotgun (WGS) entry which is preliminary data.</text>
</comment>
<evidence type="ECO:0000256" key="1">
    <source>
        <dbReference type="ARBA" id="ARBA00022676"/>
    </source>
</evidence>
<keyword evidence="1" id="KW-0328">Glycosyltransferase</keyword>
<keyword evidence="4" id="KW-1185">Reference proteome</keyword>
<dbReference type="Proteomes" id="UP000030185">
    <property type="component" value="Unassembled WGS sequence"/>
</dbReference>
<dbReference type="OrthoDB" id="9797795at2"/>
<keyword evidence="2" id="KW-0808">Transferase</keyword>
<evidence type="ECO:0000313" key="3">
    <source>
        <dbReference type="EMBL" id="GAL85954.1"/>
    </source>
</evidence>
<dbReference type="EMBL" id="BBLT01000006">
    <property type="protein sequence ID" value="GAL85954.1"/>
    <property type="molecule type" value="Genomic_DNA"/>
</dbReference>
<proteinExistence type="predicted"/>
<dbReference type="PANTHER" id="PTHR30160">
    <property type="entry name" value="TETRAACYLDISACCHARIDE 4'-KINASE-RELATED"/>
    <property type="match status" value="1"/>
</dbReference>